<dbReference type="InterPro" id="IPR016193">
    <property type="entry name" value="Cytidine_deaminase-like"/>
</dbReference>
<proteinExistence type="predicted"/>
<evidence type="ECO:0000313" key="5">
    <source>
        <dbReference type="Proteomes" id="UP001595752"/>
    </source>
</evidence>
<dbReference type="InterPro" id="IPR002125">
    <property type="entry name" value="CMP_dCMP_dom"/>
</dbReference>
<dbReference type="SUPFAM" id="SSF53927">
    <property type="entry name" value="Cytidine deaminase-like"/>
    <property type="match status" value="1"/>
</dbReference>
<name>A0ABV8B0N0_9BACI</name>
<accession>A0ABV8B0N0</accession>
<sequence>MSNHQHFLNLALKLAAENARNGTGGPFGAVIVRDGKIIGTGANQVTTSNDPTAHAEIQAIRHTCHTLSTFQLQDCILYTSSEPCPMCMSAIYWARIKEVYYYHNRTRASAIGFDDDFIYHEIPKSPGERSISAKQVSFSISAEEDPFYLWKTNPNVVHY</sequence>
<evidence type="ECO:0000256" key="1">
    <source>
        <dbReference type="ARBA" id="ARBA00022723"/>
    </source>
</evidence>
<gene>
    <name evidence="4" type="ORF">ACFOU2_10145</name>
</gene>
<comment type="caution">
    <text evidence="4">The sequence shown here is derived from an EMBL/GenBank/DDBJ whole genome shotgun (WGS) entry which is preliminary data.</text>
</comment>
<dbReference type="Gene3D" id="3.40.140.10">
    <property type="entry name" value="Cytidine Deaminase, domain 2"/>
    <property type="match status" value="1"/>
</dbReference>
<reference evidence="5" key="1">
    <citation type="journal article" date="2019" name="Int. J. Syst. Evol. Microbiol.">
        <title>The Global Catalogue of Microorganisms (GCM) 10K type strain sequencing project: providing services to taxonomists for standard genome sequencing and annotation.</title>
        <authorList>
            <consortium name="The Broad Institute Genomics Platform"/>
            <consortium name="The Broad Institute Genome Sequencing Center for Infectious Disease"/>
            <person name="Wu L."/>
            <person name="Ma J."/>
        </authorList>
    </citation>
    <scope>NUCLEOTIDE SEQUENCE [LARGE SCALE GENOMIC DNA]</scope>
    <source>
        <strain evidence="5">CCUG 61889</strain>
    </source>
</reference>
<dbReference type="Pfam" id="PF00383">
    <property type="entry name" value="dCMP_cyt_deam_1"/>
    <property type="match status" value="1"/>
</dbReference>
<dbReference type="EMBL" id="JBHRZT010000043">
    <property type="protein sequence ID" value="MFC3883843.1"/>
    <property type="molecule type" value="Genomic_DNA"/>
</dbReference>
<evidence type="ECO:0000256" key="2">
    <source>
        <dbReference type="ARBA" id="ARBA00022833"/>
    </source>
</evidence>
<keyword evidence="1" id="KW-0479">Metal-binding</keyword>
<dbReference type="InterPro" id="IPR016192">
    <property type="entry name" value="APOBEC/CMP_deaminase_Zn-bd"/>
</dbReference>
<dbReference type="GO" id="GO:0052717">
    <property type="term" value="F:tRNA-specific adenosine-34 deaminase activity"/>
    <property type="evidence" value="ECO:0007669"/>
    <property type="project" value="UniProtKB-EC"/>
</dbReference>
<feature type="domain" description="CMP/dCMP-type deaminase" evidence="3">
    <location>
        <begin position="2"/>
        <end position="114"/>
    </location>
</feature>
<dbReference type="CDD" id="cd01285">
    <property type="entry name" value="nucleoside_deaminase"/>
    <property type="match status" value="1"/>
</dbReference>
<dbReference type="RefSeq" id="WP_377914718.1">
    <property type="nucleotide sequence ID" value="NZ_JBHRZT010000043.1"/>
</dbReference>
<dbReference type="PANTHER" id="PTHR11079:SF161">
    <property type="entry name" value="CMP_DCMP-TYPE DEAMINASE DOMAIN-CONTAINING PROTEIN"/>
    <property type="match status" value="1"/>
</dbReference>
<evidence type="ECO:0000313" key="4">
    <source>
        <dbReference type="EMBL" id="MFC3883843.1"/>
    </source>
</evidence>
<dbReference type="PROSITE" id="PS00903">
    <property type="entry name" value="CYT_DCMP_DEAMINASES_1"/>
    <property type="match status" value="1"/>
</dbReference>
<protein>
    <submittedName>
        <fullName evidence="4">Nucleoside deaminase</fullName>
        <ecNumber evidence="4">3.5.4.33</ecNumber>
    </submittedName>
</protein>
<dbReference type="PANTHER" id="PTHR11079">
    <property type="entry name" value="CYTOSINE DEAMINASE FAMILY MEMBER"/>
    <property type="match status" value="1"/>
</dbReference>
<dbReference type="Proteomes" id="UP001595752">
    <property type="component" value="Unassembled WGS sequence"/>
</dbReference>
<dbReference type="PROSITE" id="PS51747">
    <property type="entry name" value="CYT_DCMP_DEAMINASES_2"/>
    <property type="match status" value="1"/>
</dbReference>
<organism evidence="4 5">
    <name type="scientific">Bacillus songklensis</name>
    <dbReference type="NCBI Taxonomy" id="1069116"/>
    <lineage>
        <taxon>Bacteria</taxon>
        <taxon>Bacillati</taxon>
        <taxon>Bacillota</taxon>
        <taxon>Bacilli</taxon>
        <taxon>Bacillales</taxon>
        <taxon>Bacillaceae</taxon>
        <taxon>Bacillus</taxon>
    </lineage>
</organism>
<evidence type="ECO:0000259" key="3">
    <source>
        <dbReference type="PROSITE" id="PS51747"/>
    </source>
</evidence>
<keyword evidence="4" id="KW-0378">Hydrolase</keyword>
<keyword evidence="2" id="KW-0862">Zinc</keyword>
<dbReference type="EC" id="3.5.4.33" evidence="4"/>
<keyword evidence="5" id="KW-1185">Reference proteome</keyword>